<evidence type="ECO:0000256" key="3">
    <source>
        <dbReference type="PIRSR" id="PIRSR602678-1"/>
    </source>
</evidence>
<protein>
    <submittedName>
        <fullName evidence="4">GTP cyclohydrolase 1 type 2</fullName>
    </submittedName>
</protein>
<dbReference type="NCBIfam" id="TIGR00486">
    <property type="entry name" value="YbgI_SA1388"/>
    <property type="match status" value="1"/>
</dbReference>
<keyword evidence="4" id="KW-0378">Hydrolase</keyword>
<feature type="binding site" evidence="3">
    <location>
        <position position="66"/>
    </location>
    <ligand>
        <name>a divalent metal cation</name>
        <dbReference type="ChEBI" id="CHEBI:60240"/>
        <label>1</label>
    </ligand>
</feature>
<dbReference type="AlphaFoldDB" id="A0A679HXX9"/>
<dbReference type="GO" id="GO:0016787">
    <property type="term" value="F:hydrolase activity"/>
    <property type="evidence" value="ECO:0007669"/>
    <property type="project" value="UniProtKB-KW"/>
</dbReference>
<reference evidence="5" key="1">
    <citation type="submission" date="2020-01" db="EMBL/GenBank/DDBJ databases">
        <title>Phosphoaccumulans saitamaens gen. nov., sp. nov., a polyphosphate accumulating bacterium isolated from surface river water.</title>
        <authorList>
            <person name="Watanabe K."/>
            <person name="Suda W."/>
        </authorList>
    </citation>
    <scope>NUCLEOTIDE SEQUENCE [LARGE SCALE GENOMIC DNA]</scope>
    <source>
        <strain evidence="5">ICHIAU1</strain>
    </source>
</reference>
<dbReference type="GO" id="GO:0046872">
    <property type="term" value="F:metal ion binding"/>
    <property type="evidence" value="ECO:0007669"/>
    <property type="project" value="UniProtKB-KW"/>
</dbReference>
<feature type="binding site" evidence="3">
    <location>
        <position position="224"/>
    </location>
    <ligand>
        <name>a divalent metal cation</name>
        <dbReference type="ChEBI" id="CHEBI:60240"/>
        <label>1</label>
    </ligand>
</feature>
<evidence type="ECO:0000313" key="5">
    <source>
        <dbReference type="Proteomes" id="UP000463961"/>
    </source>
</evidence>
<dbReference type="EMBL" id="AP022345">
    <property type="protein sequence ID" value="BBU69887.1"/>
    <property type="molecule type" value="Genomic_DNA"/>
</dbReference>
<comment type="similarity">
    <text evidence="1">Belongs to the GTP cyclohydrolase I type 2/NIF3 family.</text>
</comment>
<dbReference type="Pfam" id="PF01784">
    <property type="entry name" value="DUF34_NIF3"/>
    <property type="match status" value="1"/>
</dbReference>
<feature type="binding site" evidence="3">
    <location>
        <position position="104"/>
    </location>
    <ligand>
        <name>a divalent metal cation</name>
        <dbReference type="ChEBI" id="CHEBI:60240"/>
        <label>1</label>
    </ligand>
</feature>
<name>A0A679HXX9_9RHOO</name>
<evidence type="ECO:0000256" key="2">
    <source>
        <dbReference type="ARBA" id="ARBA00022723"/>
    </source>
</evidence>
<gene>
    <name evidence="4" type="ORF">ICHIAU1_21700</name>
</gene>
<dbReference type="Proteomes" id="UP000463961">
    <property type="component" value="Chromosome"/>
</dbReference>
<organism evidence="4 5">
    <name type="scientific">Fluviibacter phosphoraccumulans</name>
    <dbReference type="NCBI Taxonomy" id="1751046"/>
    <lineage>
        <taxon>Bacteria</taxon>
        <taxon>Pseudomonadati</taxon>
        <taxon>Pseudomonadota</taxon>
        <taxon>Betaproteobacteria</taxon>
        <taxon>Rhodocyclales</taxon>
        <taxon>Fluviibacteraceae</taxon>
        <taxon>Fluviibacter</taxon>
    </lineage>
</organism>
<dbReference type="InterPro" id="IPR036069">
    <property type="entry name" value="DUF34/NIF3_sf"/>
</dbReference>
<dbReference type="InterPro" id="IPR002678">
    <property type="entry name" value="DUF34/NIF3"/>
</dbReference>
<dbReference type="SUPFAM" id="SSF102705">
    <property type="entry name" value="NIF3 (NGG1p interacting factor 3)-like"/>
    <property type="match status" value="1"/>
</dbReference>
<dbReference type="PANTHER" id="PTHR13799">
    <property type="entry name" value="NGG1 INTERACTING FACTOR 3"/>
    <property type="match status" value="1"/>
</dbReference>
<sequence>MASVTRTALTQYLNELLKPEGFKDYCPNGLQVEGRSEIGLVVCGVTANQALLDLAVAEGADAILVHHGWFWRGETGVVTGIKRNRLKTLLTNDINLYAYHLPLDAHPAIGNNAGLARAAGWTSAGTFGEQGLGCLGIPAADATVASIAADLEKAVGRSPFVLAESGDKPIRRIAWCTGGAQSYFEAAIEAGADAFVTGEVSEPMVHLARESGVAYFAAGHHATERFGVQALGMRLIDRFGIRVRYLEVESPV</sequence>
<keyword evidence="2 3" id="KW-0479">Metal-binding</keyword>
<dbReference type="Gene3D" id="3.40.1390.30">
    <property type="entry name" value="NIF3 (NGG1p interacting factor 3)-like"/>
    <property type="match status" value="2"/>
</dbReference>
<feature type="binding site" evidence="3">
    <location>
        <position position="220"/>
    </location>
    <ligand>
        <name>a divalent metal cation</name>
        <dbReference type="ChEBI" id="CHEBI:60240"/>
        <label>1</label>
    </ligand>
</feature>
<feature type="binding site" evidence="3">
    <location>
        <position position="67"/>
    </location>
    <ligand>
        <name>a divalent metal cation</name>
        <dbReference type="ChEBI" id="CHEBI:60240"/>
        <label>1</label>
    </ligand>
</feature>
<dbReference type="GO" id="GO:0005737">
    <property type="term" value="C:cytoplasm"/>
    <property type="evidence" value="ECO:0007669"/>
    <property type="project" value="TreeGrafter"/>
</dbReference>
<dbReference type="OrthoDB" id="9800881at2"/>
<proteinExistence type="inferred from homology"/>
<keyword evidence="5" id="KW-1185">Reference proteome</keyword>
<evidence type="ECO:0000256" key="1">
    <source>
        <dbReference type="ARBA" id="ARBA00006964"/>
    </source>
</evidence>
<dbReference type="RefSeq" id="WP_162049446.1">
    <property type="nucleotide sequence ID" value="NZ_AP019011.1"/>
</dbReference>
<dbReference type="PANTHER" id="PTHR13799:SF14">
    <property type="entry name" value="GTP CYCLOHYDROLASE 1 TYPE 2 HOMOLOG"/>
    <property type="match status" value="1"/>
</dbReference>
<accession>A0A679HXX9</accession>
<evidence type="ECO:0000313" key="4">
    <source>
        <dbReference type="EMBL" id="BBU69887.1"/>
    </source>
</evidence>